<dbReference type="Pfam" id="PF00009">
    <property type="entry name" value="GTP_EFTU"/>
    <property type="match status" value="1"/>
</dbReference>
<dbReference type="InterPro" id="IPR027417">
    <property type="entry name" value="P-loop_NTPase"/>
</dbReference>
<feature type="region of interest" description="Disordered" evidence="1">
    <location>
        <begin position="1"/>
        <end position="44"/>
    </location>
</feature>
<dbReference type="Proteomes" id="UP000800035">
    <property type="component" value="Unassembled WGS sequence"/>
</dbReference>
<feature type="region of interest" description="Disordered" evidence="1">
    <location>
        <begin position="636"/>
        <end position="666"/>
    </location>
</feature>
<dbReference type="PANTHER" id="PTHR43721:SF30">
    <property type="entry name" value="TR-TYPE G DOMAIN-CONTAINING PROTEIN"/>
    <property type="match status" value="1"/>
</dbReference>
<sequence>MASAAIFTFEPDPPRVASPWAAATPPPGRSPHGSQSPSDSTTTECSIAFNGSILPVLEDSSIARIEAEPQEGPVEYKLHLLLRQRRSFTYCSTRRQISGSLRRTETHTPISVARSVPDARLLGTIPPPLSAVQSRNHRLEQLTSQMLWRLQQSSPNHTSSSNESINLLFPDESQKSGSVLLERLFPGLEDSNGALYELGVADDGELIGLAKDEMEESLHNLRVMAASLGCRVEVQRVVAIGSCEWVEDAGASQQITRKSKLLVAEAFIRPDQHFDRRRPSPHPEELINSNGEVSLTNAIDDGNQKVEQLRVSLMGATTFGKSSLLGTLSTGTLDNGKGLSRLSLLKHKHEHESGETSSITQQLIGYHDDAAFNGTRTSTHALGSTDHSSWTDILTFAGSSEAGRIVLLTDSAGHPRFHRTTVRGLVGWDPHYTLLCVPANLTEDASRKIGAPSLTKDASMSAVRDWELTIEHIHLCLALELPLLVVITKFDLATKTGIKSVITKVGSMIHGAGRKYSIVADTPGYDEELGVVPSADLTQITKDVNSLEISPTSVVPIILTSAVRGNGLNKLHAFLRELPVPTSSSPPAGTPGTLFYIENLYKKASVRSRSDEPTIVGGLLRHGTLSIGDELLLGPYPADSTSDDSDSGSGGPSRHSSSAPTSRSFPGAFCQQLSNTNLRSRSRSRSYLIATEWRRVRIVSLRNLRRPIHTLHTDQVGTIGLLPVHGQMPISSPAIHRIRKGMVLANGEPQAKRVISVRCTGSNALAANMLGIGSNVVICTASVRASSKVISVSQEGGGDTRTKPEADDADDDDDGFGFGLDIEEDTVADDPSNDFQTHPAATMVTFQFITSREFIEADAKVLAMPGGGPGLTGSKERGEKGLAGLEGFVGRAVEG</sequence>
<name>A0A6A5U0M1_9PLEO</name>
<evidence type="ECO:0000259" key="2">
    <source>
        <dbReference type="Pfam" id="PF00009"/>
    </source>
</evidence>
<dbReference type="Gene3D" id="3.40.50.300">
    <property type="entry name" value="P-loop containing nucleotide triphosphate hydrolases"/>
    <property type="match status" value="1"/>
</dbReference>
<gene>
    <name evidence="3" type="ORF">CC80DRAFT_60187</name>
</gene>
<feature type="compositionally biased region" description="Low complexity" evidence="1">
    <location>
        <begin position="652"/>
        <end position="664"/>
    </location>
</feature>
<keyword evidence="4" id="KW-1185">Reference proteome</keyword>
<evidence type="ECO:0000256" key="1">
    <source>
        <dbReference type="SAM" id="MobiDB-lite"/>
    </source>
</evidence>
<dbReference type="EMBL" id="ML976991">
    <property type="protein sequence ID" value="KAF1956546.1"/>
    <property type="molecule type" value="Genomic_DNA"/>
</dbReference>
<evidence type="ECO:0000313" key="3">
    <source>
        <dbReference type="EMBL" id="KAF1956546.1"/>
    </source>
</evidence>
<feature type="region of interest" description="Disordered" evidence="1">
    <location>
        <begin position="790"/>
        <end position="816"/>
    </location>
</feature>
<feature type="domain" description="Tr-type G" evidence="2">
    <location>
        <begin position="310"/>
        <end position="575"/>
    </location>
</feature>
<feature type="compositionally biased region" description="Acidic residues" evidence="1">
    <location>
        <begin position="807"/>
        <end position="816"/>
    </location>
</feature>
<dbReference type="InterPro" id="IPR050055">
    <property type="entry name" value="EF-Tu_GTPase"/>
</dbReference>
<dbReference type="GO" id="GO:0003924">
    <property type="term" value="F:GTPase activity"/>
    <property type="evidence" value="ECO:0007669"/>
    <property type="project" value="InterPro"/>
</dbReference>
<dbReference type="InterPro" id="IPR000795">
    <property type="entry name" value="T_Tr_GTP-bd_dom"/>
</dbReference>
<evidence type="ECO:0000313" key="4">
    <source>
        <dbReference type="Proteomes" id="UP000800035"/>
    </source>
</evidence>
<dbReference type="AlphaFoldDB" id="A0A6A5U0M1"/>
<dbReference type="GO" id="GO:0003746">
    <property type="term" value="F:translation elongation factor activity"/>
    <property type="evidence" value="ECO:0007669"/>
    <property type="project" value="TreeGrafter"/>
</dbReference>
<reference evidence="3" key="1">
    <citation type="journal article" date="2020" name="Stud. Mycol.">
        <title>101 Dothideomycetes genomes: a test case for predicting lifestyles and emergence of pathogens.</title>
        <authorList>
            <person name="Haridas S."/>
            <person name="Albert R."/>
            <person name="Binder M."/>
            <person name="Bloem J."/>
            <person name="Labutti K."/>
            <person name="Salamov A."/>
            <person name="Andreopoulos B."/>
            <person name="Baker S."/>
            <person name="Barry K."/>
            <person name="Bills G."/>
            <person name="Bluhm B."/>
            <person name="Cannon C."/>
            <person name="Castanera R."/>
            <person name="Culley D."/>
            <person name="Daum C."/>
            <person name="Ezra D."/>
            <person name="Gonzalez J."/>
            <person name="Henrissat B."/>
            <person name="Kuo A."/>
            <person name="Liang C."/>
            <person name="Lipzen A."/>
            <person name="Lutzoni F."/>
            <person name="Magnuson J."/>
            <person name="Mondo S."/>
            <person name="Nolan M."/>
            <person name="Ohm R."/>
            <person name="Pangilinan J."/>
            <person name="Park H.-J."/>
            <person name="Ramirez L."/>
            <person name="Alfaro M."/>
            <person name="Sun H."/>
            <person name="Tritt A."/>
            <person name="Yoshinaga Y."/>
            <person name="Zwiers L.-H."/>
            <person name="Turgeon B."/>
            <person name="Goodwin S."/>
            <person name="Spatafora J."/>
            <person name="Crous P."/>
            <person name="Grigoriev I."/>
        </authorList>
    </citation>
    <scope>NUCLEOTIDE SEQUENCE</scope>
    <source>
        <strain evidence="3">CBS 675.92</strain>
    </source>
</reference>
<protein>
    <recommendedName>
        <fullName evidence="2">Tr-type G domain-containing protein</fullName>
    </recommendedName>
</protein>
<accession>A0A6A5U0M1</accession>
<organism evidence="3 4">
    <name type="scientific">Byssothecium circinans</name>
    <dbReference type="NCBI Taxonomy" id="147558"/>
    <lineage>
        <taxon>Eukaryota</taxon>
        <taxon>Fungi</taxon>
        <taxon>Dikarya</taxon>
        <taxon>Ascomycota</taxon>
        <taxon>Pezizomycotina</taxon>
        <taxon>Dothideomycetes</taxon>
        <taxon>Pleosporomycetidae</taxon>
        <taxon>Pleosporales</taxon>
        <taxon>Massarineae</taxon>
        <taxon>Massarinaceae</taxon>
        <taxon>Byssothecium</taxon>
    </lineage>
</organism>
<feature type="compositionally biased region" description="Polar residues" evidence="1">
    <location>
        <begin position="32"/>
        <end position="44"/>
    </location>
</feature>
<dbReference type="SUPFAM" id="SSF52540">
    <property type="entry name" value="P-loop containing nucleoside triphosphate hydrolases"/>
    <property type="match status" value="1"/>
</dbReference>
<dbReference type="OrthoDB" id="5342685at2759"/>
<dbReference type="GO" id="GO:0005525">
    <property type="term" value="F:GTP binding"/>
    <property type="evidence" value="ECO:0007669"/>
    <property type="project" value="InterPro"/>
</dbReference>
<proteinExistence type="predicted"/>
<dbReference type="PANTHER" id="PTHR43721">
    <property type="entry name" value="ELONGATION FACTOR TU-RELATED"/>
    <property type="match status" value="1"/>
</dbReference>